<comment type="function">
    <text evidence="1">Plays a role in synthesis, processing and/or stability of 23S rRNA.</text>
</comment>
<dbReference type="InterPro" id="IPR039255">
    <property type="entry name" value="YceD_bac"/>
</dbReference>
<keyword evidence="4" id="KW-0690">Ribosome biogenesis</keyword>
<gene>
    <name evidence="6" type="ORF">A1507_07755</name>
</gene>
<protein>
    <recommendedName>
        <fullName evidence="3">Large ribosomal RNA subunit accumulation protein YceD</fullName>
    </recommendedName>
    <alternativeName>
        <fullName evidence="5">23S rRNA accumulation protein YceD</fullName>
    </alternativeName>
</protein>
<evidence type="ECO:0000313" key="6">
    <source>
        <dbReference type="EMBL" id="OAI19281.1"/>
    </source>
</evidence>
<dbReference type="GO" id="GO:0042254">
    <property type="term" value="P:ribosome biogenesis"/>
    <property type="evidence" value="ECO:0007669"/>
    <property type="project" value="UniProtKB-KW"/>
</dbReference>
<evidence type="ECO:0000256" key="3">
    <source>
        <dbReference type="ARBA" id="ARBA00015716"/>
    </source>
</evidence>
<evidence type="ECO:0000313" key="7">
    <source>
        <dbReference type="Proteomes" id="UP000077857"/>
    </source>
</evidence>
<evidence type="ECO:0000256" key="2">
    <source>
        <dbReference type="ARBA" id="ARBA00010740"/>
    </source>
</evidence>
<dbReference type="Pfam" id="PF02620">
    <property type="entry name" value="YceD"/>
    <property type="match status" value="1"/>
</dbReference>
<dbReference type="EMBL" id="LUUJ01000050">
    <property type="protein sequence ID" value="OAI19281.1"/>
    <property type="molecule type" value="Genomic_DNA"/>
</dbReference>
<dbReference type="PANTHER" id="PTHR38099:SF1">
    <property type="entry name" value="LARGE RIBOSOMAL RNA SUBUNIT ACCUMULATION PROTEIN YCED"/>
    <property type="match status" value="1"/>
</dbReference>
<dbReference type="PANTHER" id="PTHR38099">
    <property type="entry name" value="LARGE RIBOSOMAL RNA SUBUNIT ACCUMULATION PROTEIN YCED"/>
    <property type="match status" value="1"/>
</dbReference>
<dbReference type="OrthoDB" id="9786771at2"/>
<dbReference type="InterPro" id="IPR003772">
    <property type="entry name" value="YceD"/>
</dbReference>
<comment type="caution">
    <text evidence="6">The sequence shown here is derived from an EMBL/GenBank/DDBJ whole genome shotgun (WGS) entry which is preliminary data.</text>
</comment>
<comment type="similarity">
    <text evidence="2">Belongs to the DUF177 domain family.</text>
</comment>
<evidence type="ECO:0000256" key="4">
    <source>
        <dbReference type="ARBA" id="ARBA00022517"/>
    </source>
</evidence>
<dbReference type="RefSeq" id="WP_064039623.1">
    <property type="nucleotide sequence ID" value="NZ_LUUJ01000050.1"/>
</dbReference>
<evidence type="ECO:0000256" key="1">
    <source>
        <dbReference type="ARBA" id="ARBA00002868"/>
    </source>
</evidence>
<organism evidence="6 7">
    <name type="scientific">Methylomonas koyamae</name>
    <dbReference type="NCBI Taxonomy" id="702114"/>
    <lineage>
        <taxon>Bacteria</taxon>
        <taxon>Pseudomonadati</taxon>
        <taxon>Pseudomonadota</taxon>
        <taxon>Gammaproteobacteria</taxon>
        <taxon>Methylococcales</taxon>
        <taxon>Methylococcaceae</taxon>
        <taxon>Methylomonas</taxon>
    </lineage>
</organism>
<name>A0A177NN38_9GAMM</name>
<proteinExistence type="inferred from homology"/>
<reference evidence="6 7" key="1">
    <citation type="submission" date="2016-03" db="EMBL/GenBank/DDBJ databases">
        <authorList>
            <person name="Ploux O."/>
        </authorList>
    </citation>
    <scope>NUCLEOTIDE SEQUENCE [LARGE SCALE GENOMIC DNA]</scope>
    <source>
        <strain evidence="6 7">R-45378</strain>
    </source>
</reference>
<sequence length="172" mass="18909">MSDKFPDHIDPLLFAERRSVLAGELNIAALERLADSVIDRSGALNVRIEFGKEGKRVTVSGHIGGDIQLECQSCLQALAWPVDISFKLSVVSSLQEAKQLDDSEPLMLDGETISLTALIEDEILLALPDYPRHPFECIERNRSEDADYGATDSQIKANNPFSVLAKLKKTGD</sequence>
<dbReference type="Proteomes" id="UP000077857">
    <property type="component" value="Unassembled WGS sequence"/>
</dbReference>
<dbReference type="GO" id="GO:0005829">
    <property type="term" value="C:cytosol"/>
    <property type="evidence" value="ECO:0007669"/>
    <property type="project" value="TreeGrafter"/>
</dbReference>
<dbReference type="AlphaFoldDB" id="A0A177NN38"/>
<accession>A0A177NN38</accession>
<evidence type="ECO:0000256" key="5">
    <source>
        <dbReference type="ARBA" id="ARBA00031841"/>
    </source>
</evidence>